<evidence type="ECO:0000256" key="7">
    <source>
        <dbReference type="ARBA" id="ARBA00023136"/>
    </source>
</evidence>
<sequence>MRSHPYIRSSSNSPRRLLTTAIGVAFASTAFGALAASEAQPAEGDADASSSADAEQLDTVNVRGEALKKPSSSKYTELVRDTPQSITVVPQKIIAEQNLLTLRDILSTLPGITFGAGEGGGGYGDSINLRGFTGGNDITVDGVRDSAQYTRSDPFNLEAVELVNGANSAYAGAGSVGGSINLVSKAAREGDSTTIAGGLGSDSYRRLTLDTNHQFGETTAFRLNLMGHHNDVPGRDHEKFERWGFAPSIAFGLGTDTQVTLSYLHQKDDNIPQYGVPYYNGGPLPGVDSSNYYGYHNVDKQDITTDAFTAIIDHRFSENLALRNLSRVQQVDQKTIVDAVQGVWCMPNNLTPTGTPCTSGTGASQIVVPIGGYLPSGPRGYVRDTTNDTLYNQTDFTFDFATGPVAHTLVAGVSFLHEKFDLDTGSVFRNADGSNPFVAPEHLPFMDLYNPDSFYTGPYNYFRTGKTRGELDNRAVYAFDTIKFNEQWQLSLGARYERNEGTSTAYTVSTTPGSIGQITGAAAPLDNDDNLFSFRGGLVYKPVENGTVYLAYSNSKTPSKASVNGSCTVGGATGAGNCNVDPETAVNYELGTKWDFLDGALSLTGSVFRNDRKNYRVNDPDPLNPTGEQALDGQARVDGILLGISGKITDAWSVYANYARLDSEVLQGVSDFSAGEGQDWTRGDRLTNTPENSLSLWTTYQVADWQFGYGATYQGKIWLTQHSAANPDGPLVTAPDYWVHRAMVAWRVNRNFNLQLNVNNLTDKEYYTRIRNNGWATPGDGRSYVLTATYGF</sequence>
<dbReference type="RefSeq" id="WP_067646509.1">
    <property type="nucleotide sequence ID" value="NZ_CP015249.1"/>
</dbReference>
<keyword evidence="4 10" id="KW-1134">Transmembrane beta strand</keyword>
<keyword evidence="8 16" id="KW-0675">Receptor</keyword>
<keyword evidence="7 10" id="KW-0472">Membrane</keyword>
<evidence type="ECO:0000256" key="8">
    <source>
        <dbReference type="ARBA" id="ARBA00023170"/>
    </source>
</evidence>
<dbReference type="GO" id="GO:0038023">
    <property type="term" value="F:signaling receptor activity"/>
    <property type="evidence" value="ECO:0007669"/>
    <property type="project" value="InterPro"/>
</dbReference>
<evidence type="ECO:0000313" key="16">
    <source>
        <dbReference type="EMBL" id="ANB17892.1"/>
    </source>
</evidence>
<evidence type="ECO:0000256" key="12">
    <source>
        <dbReference type="SAM" id="MobiDB-lite"/>
    </source>
</evidence>
<reference evidence="16 17" key="1">
    <citation type="submission" date="2016-04" db="EMBL/GenBank/DDBJ databases">
        <title>Complete genome sequence of Dokdonella koreensis DS-123T.</title>
        <authorList>
            <person name="Kim J.F."/>
            <person name="Lee H."/>
            <person name="Kwak M.-J."/>
        </authorList>
    </citation>
    <scope>NUCLEOTIDE SEQUENCE [LARGE SCALE GENOMIC DNA]</scope>
    <source>
        <strain evidence="16 17">DS-123</strain>
    </source>
</reference>
<dbReference type="GO" id="GO:0015344">
    <property type="term" value="F:siderophore uptake transmembrane transporter activity"/>
    <property type="evidence" value="ECO:0007669"/>
    <property type="project" value="TreeGrafter"/>
</dbReference>
<dbReference type="PROSITE" id="PS52016">
    <property type="entry name" value="TONB_DEPENDENT_REC_3"/>
    <property type="match status" value="1"/>
</dbReference>
<dbReference type="EMBL" id="CP015249">
    <property type="protein sequence ID" value="ANB17892.1"/>
    <property type="molecule type" value="Genomic_DNA"/>
</dbReference>
<dbReference type="CDD" id="cd01347">
    <property type="entry name" value="ligand_gated_channel"/>
    <property type="match status" value="1"/>
</dbReference>
<dbReference type="AlphaFoldDB" id="A0A167GWA2"/>
<evidence type="ECO:0000259" key="14">
    <source>
        <dbReference type="Pfam" id="PF00593"/>
    </source>
</evidence>
<keyword evidence="17" id="KW-1185">Reference proteome</keyword>
<dbReference type="STRING" id="1300342.I596_1869"/>
<evidence type="ECO:0000256" key="2">
    <source>
        <dbReference type="ARBA" id="ARBA00009810"/>
    </source>
</evidence>
<evidence type="ECO:0000256" key="10">
    <source>
        <dbReference type="PROSITE-ProRule" id="PRU01360"/>
    </source>
</evidence>
<evidence type="ECO:0000256" key="5">
    <source>
        <dbReference type="ARBA" id="ARBA00022692"/>
    </source>
</evidence>
<dbReference type="Gene3D" id="2.170.130.10">
    <property type="entry name" value="TonB-dependent receptor, plug domain"/>
    <property type="match status" value="1"/>
</dbReference>
<keyword evidence="9 10" id="KW-0998">Cell outer membrane</keyword>
<evidence type="ECO:0000313" key="17">
    <source>
        <dbReference type="Proteomes" id="UP000076830"/>
    </source>
</evidence>
<dbReference type="InterPro" id="IPR036942">
    <property type="entry name" value="Beta-barrel_TonB_sf"/>
</dbReference>
<organism evidence="16 17">
    <name type="scientific">Dokdonella koreensis DS-123</name>
    <dbReference type="NCBI Taxonomy" id="1300342"/>
    <lineage>
        <taxon>Bacteria</taxon>
        <taxon>Pseudomonadati</taxon>
        <taxon>Pseudomonadota</taxon>
        <taxon>Gammaproteobacteria</taxon>
        <taxon>Lysobacterales</taxon>
        <taxon>Rhodanobacteraceae</taxon>
        <taxon>Dokdonella</taxon>
    </lineage>
</organism>
<dbReference type="Pfam" id="PF00593">
    <property type="entry name" value="TonB_dep_Rec_b-barrel"/>
    <property type="match status" value="1"/>
</dbReference>
<dbReference type="Pfam" id="PF07715">
    <property type="entry name" value="Plug"/>
    <property type="match status" value="1"/>
</dbReference>
<evidence type="ECO:0000256" key="11">
    <source>
        <dbReference type="RuleBase" id="RU003357"/>
    </source>
</evidence>
<gene>
    <name evidence="16" type="ORF">I596_1869</name>
</gene>
<accession>A0A167GWA2</accession>
<feature type="region of interest" description="Disordered" evidence="12">
    <location>
        <begin position="42"/>
        <end position="76"/>
    </location>
</feature>
<evidence type="ECO:0000256" key="1">
    <source>
        <dbReference type="ARBA" id="ARBA00004571"/>
    </source>
</evidence>
<dbReference type="OrthoDB" id="9790771at2"/>
<dbReference type="NCBIfam" id="TIGR01783">
    <property type="entry name" value="TonB-siderophor"/>
    <property type="match status" value="1"/>
</dbReference>
<dbReference type="InterPro" id="IPR012910">
    <property type="entry name" value="Plug_dom"/>
</dbReference>
<evidence type="ECO:0000256" key="6">
    <source>
        <dbReference type="ARBA" id="ARBA00023077"/>
    </source>
</evidence>
<proteinExistence type="inferred from homology"/>
<feature type="signal peptide" evidence="13">
    <location>
        <begin position="1"/>
        <end position="35"/>
    </location>
</feature>
<dbReference type="InterPro" id="IPR010105">
    <property type="entry name" value="TonB_sidphr_rcpt"/>
</dbReference>
<evidence type="ECO:0000256" key="9">
    <source>
        <dbReference type="ARBA" id="ARBA00023237"/>
    </source>
</evidence>
<dbReference type="PATRIC" id="fig|1300342.3.peg.1827"/>
<protein>
    <submittedName>
        <fullName evidence="16">Ferrichrome-iron receptor</fullName>
    </submittedName>
</protein>
<evidence type="ECO:0000256" key="3">
    <source>
        <dbReference type="ARBA" id="ARBA00022448"/>
    </source>
</evidence>
<feature type="domain" description="TonB-dependent receptor-like beta-barrel" evidence="14">
    <location>
        <begin position="251"/>
        <end position="761"/>
    </location>
</feature>
<dbReference type="GO" id="GO:0015891">
    <property type="term" value="P:siderophore transport"/>
    <property type="evidence" value="ECO:0007669"/>
    <property type="project" value="InterPro"/>
</dbReference>
<dbReference type="GO" id="GO:0009279">
    <property type="term" value="C:cell outer membrane"/>
    <property type="evidence" value="ECO:0007669"/>
    <property type="project" value="UniProtKB-SubCell"/>
</dbReference>
<feature type="domain" description="TonB-dependent receptor plug" evidence="15">
    <location>
        <begin position="79"/>
        <end position="178"/>
    </location>
</feature>
<keyword evidence="6 11" id="KW-0798">TonB box</keyword>
<dbReference type="InterPro" id="IPR037066">
    <property type="entry name" value="Plug_dom_sf"/>
</dbReference>
<dbReference type="InterPro" id="IPR039426">
    <property type="entry name" value="TonB-dep_rcpt-like"/>
</dbReference>
<dbReference type="SUPFAM" id="SSF56935">
    <property type="entry name" value="Porins"/>
    <property type="match status" value="1"/>
</dbReference>
<name>A0A167GWA2_9GAMM</name>
<comment type="similarity">
    <text evidence="2 10 11">Belongs to the TonB-dependent receptor family.</text>
</comment>
<keyword evidence="13" id="KW-0732">Signal</keyword>
<comment type="subcellular location">
    <subcellularLocation>
        <location evidence="1 10">Cell outer membrane</location>
        <topology evidence="1 10">Multi-pass membrane protein</topology>
    </subcellularLocation>
</comment>
<dbReference type="Proteomes" id="UP000076830">
    <property type="component" value="Chromosome"/>
</dbReference>
<feature type="chain" id="PRO_5007887125" evidence="13">
    <location>
        <begin position="36"/>
        <end position="792"/>
    </location>
</feature>
<dbReference type="PANTHER" id="PTHR32552">
    <property type="entry name" value="FERRICHROME IRON RECEPTOR-RELATED"/>
    <property type="match status" value="1"/>
</dbReference>
<dbReference type="Gene3D" id="2.40.170.20">
    <property type="entry name" value="TonB-dependent receptor, beta-barrel domain"/>
    <property type="match status" value="1"/>
</dbReference>
<evidence type="ECO:0000256" key="4">
    <source>
        <dbReference type="ARBA" id="ARBA00022452"/>
    </source>
</evidence>
<keyword evidence="5 10" id="KW-0812">Transmembrane</keyword>
<evidence type="ECO:0000256" key="13">
    <source>
        <dbReference type="SAM" id="SignalP"/>
    </source>
</evidence>
<dbReference type="KEGG" id="dko:I596_1869"/>
<evidence type="ECO:0000259" key="15">
    <source>
        <dbReference type="Pfam" id="PF07715"/>
    </source>
</evidence>
<keyword evidence="3 10" id="KW-0813">Transport</keyword>
<dbReference type="PANTHER" id="PTHR32552:SF83">
    <property type="entry name" value="BLR3904 PROTEIN"/>
    <property type="match status" value="1"/>
</dbReference>
<dbReference type="InterPro" id="IPR000531">
    <property type="entry name" value="Beta-barrel_TonB"/>
</dbReference>